<dbReference type="Pfam" id="PF03442">
    <property type="entry name" value="CBM_X2"/>
    <property type="match status" value="6"/>
</dbReference>
<feature type="domain" description="Alpha galactosidase C-terminal" evidence="10">
    <location>
        <begin position="322"/>
        <end position="395"/>
    </location>
</feature>
<keyword evidence="4" id="KW-0136">Cellulose degradation</keyword>
<feature type="domain" description="Carbohydrate binding X2" evidence="9">
    <location>
        <begin position="849"/>
        <end position="931"/>
    </location>
</feature>
<dbReference type="EC" id="3.2.1.22" evidence="8"/>
<keyword evidence="12" id="KW-1185">Reference proteome</keyword>
<comment type="similarity">
    <text evidence="1 8">Belongs to the glycosyl hydrolase 27 family.</text>
</comment>
<sequence length="1571" mass="167409">MQVYSGNGQWITADQIKAQSDAMHEKLQSHGYNYINVDAAWNGGMDGYGRPIPSTTLYPEGFTKLIDYVHANGQKFGIYLIPGLSPQAYKDDLPIYGTTDCTMRDIAAQPLRTADYWGIGYKIDFASPCAQKYIDSIADLIASWGVDFVKFDSVTPGSGHNDTTIDARDDVKAWSQALKRHNIWLELSWALDINYADTWKEYADGWRVEWDIECYCGTGGLTKWDNIARLFPKAEQWWRHAGPDSGWNDFDSLNVGNGAMDGITPDERRTAMTLWAVSSAPLYIGNDMTKLDDFGLSLLTNDEVIAVNQAGRPAHPVSTATTRQVWYANNGDGTYTVALFNLGSSPADVNVNWSEIGLQGPAAVRDLWSHSDLGTFASGYSASNVPSHGTRLFRVTAFGGTSTVNDDDTGIRYSGDWKRNDGRELAAAAQNLIVDVLDHTAANSTIAPTTAVFDKKVSAQADVSTTMALKGNTLSAIRVDGTALSPGSDYSVSGSEVTIRKEYLAGRPVGTTGLTFVFSAGAPQTLTIAVSDTTIRDSRVNPATVSFDRNPSAQGDVSLTLEASGNSLTGITQGSRPLAEGADYSVSGNAIVLKKAYLASLPTGTSDMTFSFSGGAPQTVTLVVRDSSQGAIVVLNDDDPSISYAGAWNRSTGRGLGDYKDDVHWTETAGDSFEYAFTGTGVELVTEMDPSQGAIDIYVDGEFKQTVSTYNIGRLAQQTVFNVTGLPYGPHTVKAVKKQSGFFMLLDQVRVLLPDLVTPTAAGFDKAAPADVSVTTAVYGGALSGIRNGGSTLVPDGDYAVTGNTVTVKQSYLANQPIGQTNLSFAFSGGASQTLAIAVTDSAANNSAISPASGSFDKKAGSQADVVATLELNGNTLVGISNGGTALSAGADYAVSGNEVAIKKEYLAARPVGITKLIFAFSAGASQTLTIEVRDTTPANSAVSPSSASFDQNASLQADLSAALTLNGNELTGIANGGAALTEGTDYTVSGSQIAIRKQYLASLPEGMQTLTFSFSGGAPQTMDIAVTDSSRGRYVVLNDDDAGISYTGAWNRSWNRGLGDFKDDVHYAETNGDAFEAAFTGTGVEVVTEKDSSQGDVEIYLDGVYQRTVSTYAPSRQVRQTVFAAAGLPDGAHTLKVVKKSGYYMLLDQLKFRIPDLIKPDKAAFDKTAPEDVTVSLTIDGSGLLGVSAGGTPLTRGTDYTVSGNQVTIKQSYLATRPTGAVQLAFSFRGDLQDDIHYAANNGDSFTYVFTGTGLEWISAKGPSQGDAAVYVDGVYKGTVSAYGAARQTAQTLFRLTGLPNGTHTFKAVKKSGEMMLTDGLRYTVASPVSVNDSDAGIKYKGNWKVSTGRGLGDYGDDVHYTERNGDFLQFKFEGTGVELVTETDASEGEIDIYLDDQYQQTISAYSPERKSGQTVYRVTGLPDGNHVLKALKKSGTYMLLDQFRVITGDAQYNDNDTSISYAGSWAVSSGRGLGDFNDDVHFTETNGDAFTFTFRGRGVELLTEKDASQGDIDIYVDGKFVKTVSTYSQTRLTGQSVYAVDNLSNGTHTLKAVKKSGTFMLLDSLKVSP</sequence>
<dbReference type="InterPro" id="IPR002241">
    <property type="entry name" value="Glyco_hydro_27"/>
</dbReference>
<dbReference type="SUPFAM" id="SSF51445">
    <property type="entry name" value="(Trans)glycosidases"/>
    <property type="match status" value="1"/>
</dbReference>
<proteinExistence type="inferred from homology"/>
<keyword evidence="8" id="KW-1015">Disulfide bond</keyword>
<comment type="catalytic activity">
    <reaction evidence="8">
        <text>Hydrolysis of terminal, non-reducing alpha-D-galactose residues in alpha-D-galactosides, including galactose oligosaccharides, galactomannans and galactolipids.</text>
        <dbReference type="EC" id="3.2.1.22"/>
    </reaction>
</comment>
<dbReference type="Gene3D" id="2.60.40.1180">
    <property type="entry name" value="Golgi alpha-mannosidase II"/>
    <property type="match status" value="1"/>
</dbReference>
<dbReference type="EMBL" id="CP033433">
    <property type="protein sequence ID" value="AYQ75813.1"/>
    <property type="molecule type" value="Genomic_DNA"/>
</dbReference>
<dbReference type="Pfam" id="PF16499">
    <property type="entry name" value="Melibiase_2"/>
    <property type="match status" value="2"/>
</dbReference>
<feature type="domain" description="Carbohydrate binding X2" evidence="9">
    <location>
        <begin position="446"/>
        <end position="528"/>
    </location>
</feature>
<evidence type="ECO:0000256" key="5">
    <source>
        <dbReference type="ARBA" id="ARBA00023277"/>
    </source>
</evidence>
<feature type="domain" description="Carbohydrate binding X2" evidence="9">
    <location>
        <begin position="943"/>
        <end position="1025"/>
    </location>
</feature>
<dbReference type="InterPro" id="IPR013780">
    <property type="entry name" value="Glyco_hydro_b"/>
</dbReference>
<dbReference type="PANTHER" id="PTHR11452">
    <property type="entry name" value="ALPHA-GALACTOSIDASE/ALPHA-N-ACETYLGALACTOSAMINIDASE"/>
    <property type="match status" value="1"/>
</dbReference>
<feature type="domain" description="Carbohydrate binding X2" evidence="9">
    <location>
        <begin position="1159"/>
        <end position="1230"/>
    </location>
</feature>
<dbReference type="InterPro" id="IPR013785">
    <property type="entry name" value="Aldolase_TIM"/>
</dbReference>
<dbReference type="Gene3D" id="2.60.120.260">
    <property type="entry name" value="Galactose-binding domain-like"/>
    <property type="match status" value="5"/>
</dbReference>
<organism evidence="11 12">
    <name type="scientific">Cohnella candidum</name>
    <dbReference type="NCBI Taxonomy" id="2674991"/>
    <lineage>
        <taxon>Bacteria</taxon>
        <taxon>Bacillati</taxon>
        <taxon>Bacillota</taxon>
        <taxon>Bacilli</taxon>
        <taxon>Bacillales</taxon>
        <taxon>Paenibacillaceae</taxon>
        <taxon>Cohnella</taxon>
    </lineage>
</organism>
<dbReference type="Gene3D" id="2.60.40.10">
    <property type="entry name" value="Immunoglobulins"/>
    <property type="match status" value="6"/>
</dbReference>
<dbReference type="Gene3D" id="3.20.20.70">
    <property type="entry name" value="Aldolase class I"/>
    <property type="match status" value="1"/>
</dbReference>
<keyword evidence="5" id="KW-0119">Carbohydrate metabolism</keyword>
<feature type="domain" description="Carbohydrate binding X2" evidence="9">
    <location>
        <begin position="757"/>
        <end position="837"/>
    </location>
</feature>
<keyword evidence="7" id="KW-0624">Polysaccharide degradation</keyword>
<dbReference type="CDD" id="cd14792">
    <property type="entry name" value="GH27"/>
    <property type="match status" value="1"/>
</dbReference>
<dbReference type="InterPro" id="IPR017853">
    <property type="entry name" value="GH"/>
</dbReference>
<evidence type="ECO:0000259" key="9">
    <source>
        <dbReference type="Pfam" id="PF03442"/>
    </source>
</evidence>
<dbReference type="InterPro" id="IPR005102">
    <property type="entry name" value="Carbo-bd_X2"/>
</dbReference>
<dbReference type="KEGG" id="coh:EAV92_23475"/>
<accession>A0A3G3K5N5</accession>
<evidence type="ECO:0000256" key="7">
    <source>
        <dbReference type="ARBA" id="ARBA00023326"/>
    </source>
</evidence>
<evidence type="ECO:0000256" key="8">
    <source>
        <dbReference type="RuleBase" id="RU361168"/>
    </source>
</evidence>
<evidence type="ECO:0000256" key="2">
    <source>
        <dbReference type="ARBA" id="ARBA00022729"/>
    </source>
</evidence>
<keyword evidence="6 8" id="KW-0326">Glycosidase</keyword>
<protein>
    <recommendedName>
        <fullName evidence="8">Alpha-galactosidase</fullName>
        <ecNumber evidence="8">3.2.1.22</ecNumber>
    </recommendedName>
    <alternativeName>
        <fullName evidence="8">Melibiase</fullName>
    </alternativeName>
</protein>
<evidence type="ECO:0000256" key="6">
    <source>
        <dbReference type="ARBA" id="ARBA00023295"/>
    </source>
</evidence>
<name>A0A3G3K5N5_9BACL</name>
<evidence type="ECO:0000256" key="3">
    <source>
        <dbReference type="ARBA" id="ARBA00022801"/>
    </source>
</evidence>
<keyword evidence="2" id="KW-0732">Signal</keyword>
<dbReference type="InterPro" id="IPR041233">
    <property type="entry name" value="Melibiase_C"/>
</dbReference>
<feature type="domain" description="Carbohydrate binding X2" evidence="9">
    <location>
        <begin position="540"/>
        <end position="621"/>
    </location>
</feature>
<keyword evidence="3 8" id="KW-0378">Hydrolase</keyword>
<dbReference type="PRINTS" id="PR00740">
    <property type="entry name" value="GLHYDRLASE27"/>
</dbReference>
<evidence type="ECO:0000313" key="11">
    <source>
        <dbReference type="EMBL" id="AYQ75813.1"/>
    </source>
</evidence>
<reference evidence="11 12" key="1">
    <citation type="submission" date="2018-10" db="EMBL/GenBank/DDBJ databases">
        <title>Genome Sequence of Cohnella sp.</title>
        <authorList>
            <person name="Srinivasan S."/>
            <person name="Kim M.K."/>
        </authorList>
    </citation>
    <scope>NUCLEOTIDE SEQUENCE [LARGE SCALE GENOMIC DNA]</scope>
    <source>
        <strain evidence="11 12">18JY8-7</strain>
    </source>
</reference>
<evidence type="ECO:0000256" key="1">
    <source>
        <dbReference type="ARBA" id="ARBA00009743"/>
    </source>
</evidence>
<dbReference type="Pfam" id="PF17801">
    <property type="entry name" value="Melibiase_C"/>
    <property type="match status" value="1"/>
</dbReference>
<evidence type="ECO:0000259" key="10">
    <source>
        <dbReference type="Pfam" id="PF17801"/>
    </source>
</evidence>
<dbReference type="PANTHER" id="PTHR11452:SF75">
    <property type="entry name" value="ALPHA-GALACTOSIDASE MEL1"/>
    <property type="match status" value="1"/>
</dbReference>
<evidence type="ECO:0000256" key="4">
    <source>
        <dbReference type="ARBA" id="ARBA00023001"/>
    </source>
</evidence>
<dbReference type="GO" id="GO:0004557">
    <property type="term" value="F:alpha-galactosidase activity"/>
    <property type="evidence" value="ECO:0007669"/>
    <property type="project" value="UniProtKB-EC"/>
</dbReference>
<evidence type="ECO:0000313" key="12">
    <source>
        <dbReference type="Proteomes" id="UP000269097"/>
    </source>
</evidence>
<dbReference type="Proteomes" id="UP000269097">
    <property type="component" value="Chromosome"/>
</dbReference>
<dbReference type="InterPro" id="IPR013783">
    <property type="entry name" value="Ig-like_fold"/>
</dbReference>
<dbReference type="InterPro" id="IPR014756">
    <property type="entry name" value="Ig_E-set"/>
</dbReference>
<gene>
    <name evidence="11" type="ORF">EAV92_23475</name>
</gene>
<dbReference type="SUPFAM" id="SSF51011">
    <property type="entry name" value="Glycosyl hydrolase domain"/>
    <property type="match status" value="1"/>
</dbReference>
<dbReference type="SUPFAM" id="SSF81296">
    <property type="entry name" value="E set domains"/>
    <property type="match status" value="6"/>
</dbReference>
<dbReference type="GO" id="GO:0030245">
    <property type="term" value="P:cellulose catabolic process"/>
    <property type="evidence" value="ECO:0007669"/>
    <property type="project" value="UniProtKB-KW"/>
</dbReference>